<feature type="domain" description="KOW" evidence="2">
    <location>
        <begin position="711"/>
        <end position="738"/>
    </location>
</feature>
<protein>
    <recommendedName>
        <fullName evidence="2">KOW domain-containing protein</fullName>
    </recommendedName>
</protein>
<keyword evidence="4" id="KW-1185">Reference proteome</keyword>
<dbReference type="GO" id="GO:0006357">
    <property type="term" value="P:regulation of transcription by RNA polymerase II"/>
    <property type="evidence" value="ECO:0007669"/>
    <property type="project" value="InterPro"/>
</dbReference>
<dbReference type="PANTHER" id="PTHR11125">
    <property type="entry name" value="SUPPRESSOR OF TY 5"/>
    <property type="match status" value="1"/>
</dbReference>
<organism evidence="3 4">
    <name type="scientific">Dendrothele bispora (strain CBS 962.96)</name>
    <dbReference type="NCBI Taxonomy" id="1314807"/>
    <lineage>
        <taxon>Eukaryota</taxon>
        <taxon>Fungi</taxon>
        <taxon>Dikarya</taxon>
        <taxon>Basidiomycota</taxon>
        <taxon>Agaricomycotina</taxon>
        <taxon>Agaricomycetes</taxon>
        <taxon>Agaricomycetidae</taxon>
        <taxon>Agaricales</taxon>
        <taxon>Agaricales incertae sedis</taxon>
        <taxon>Dendrothele</taxon>
    </lineage>
</organism>
<dbReference type="EMBL" id="ML179736">
    <property type="protein sequence ID" value="THU82370.1"/>
    <property type="molecule type" value="Genomic_DNA"/>
</dbReference>
<dbReference type="GO" id="GO:0032044">
    <property type="term" value="C:DSIF complex"/>
    <property type="evidence" value="ECO:0007669"/>
    <property type="project" value="TreeGrafter"/>
</dbReference>
<dbReference type="GO" id="GO:0032784">
    <property type="term" value="P:regulation of DNA-templated transcription elongation"/>
    <property type="evidence" value="ECO:0007669"/>
    <property type="project" value="InterPro"/>
</dbReference>
<dbReference type="GO" id="GO:0005840">
    <property type="term" value="C:ribosome"/>
    <property type="evidence" value="ECO:0007669"/>
    <property type="project" value="InterPro"/>
</dbReference>
<feature type="domain" description="KOW" evidence="2">
    <location>
        <begin position="537"/>
        <end position="564"/>
    </location>
</feature>
<reference evidence="3 4" key="1">
    <citation type="journal article" date="2019" name="Nat. Ecol. Evol.">
        <title>Megaphylogeny resolves global patterns of mushroom evolution.</title>
        <authorList>
            <person name="Varga T."/>
            <person name="Krizsan K."/>
            <person name="Foldi C."/>
            <person name="Dima B."/>
            <person name="Sanchez-Garcia M."/>
            <person name="Sanchez-Ramirez S."/>
            <person name="Szollosi G.J."/>
            <person name="Szarkandi J.G."/>
            <person name="Papp V."/>
            <person name="Albert L."/>
            <person name="Andreopoulos W."/>
            <person name="Angelini C."/>
            <person name="Antonin V."/>
            <person name="Barry K.W."/>
            <person name="Bougher N.L."/>
            <person name="Buchanan P."/>
            <person name="Buyck B."/>
            <person name="Bense V."/>
            <person name="Catcheside P."/>
            <person name="Chovatia M."/>
            <person name="Cooper J."/>
            <person name="Damon W."/>
            <person name="Desjardin D."/>
            <person name="Finy P."/>
            <person name="Geml J."/>
            <person name="Haridas S."/>
            <person name="Hughes K."/>
            <person name="Justo A."/>
            <person name="Karasinski D."/>
            <person name="Kautmanova I."/>
            <person name="Kiss B."/>
            <person name="Kocsube S."/>
            <person name="Kotiranta H."/>
            <person name="LaButti K.M."/>
            <person name="Lechner B.E."/>
            <person name="Liimatainen K."/>
            <person name="Lipzen A."/>
            <person name="Lukacs Z."/>
            <person name="Mihaltcheva S."/>
            <person name="Morgado L.N."/>
            <person name="Niskanen T."/>
            <person name="Noordeloos M.E."/>
            <person name="Ohm R.A."/>
            <person name="Ortiz-Santana B."/>
            <person name="Ovrebo C."/>
            <person name="Racz N."/>
            <person name="Riley R."/>
            <person name="Savchenko A."/>
            <person name="Shiryaev A."/>
            <person name="Soop K."/>
            <person name="Spirin V."/>
            <person name="Szebenyi C."/>
            <person name="Tomsovsky M."/>
            <person name="Tulloss R.E."/>
            <person name="Uehling J."/>
            <person name="Grigoriev I.V."/>
            <person name="Vagvolgyi C."/>
            <person name="Papp T."/>
            <person name="Martin F.M."/>
            <person name="Miettinen O."/>
            <person name="Hibbett D.S."/>
            <person name="Nagy L.G."/>
        </authorList>
    </citation>
    <scope>NUCLEOTIDE SEQUENCE [LARGE SCALE GENOMIC DNA]</scope>
    <source>
        <strain evidence="3 4">CBS 962.96</strain>
    </source>
</reference>
<dbReference type="InterPro" id="IPR005824">
    <property type="entry name" value="KOW"/>
</dbReference>
<dbReference type="Proteomes" id="UP000297245">
    <property type="component" value="Unassembled WGS sequence"/>
</dbReference>
<feature type="compositionally biased region" description="Basic residues" evidence="1">
    <location>
        <begin position="1029"/>
        <end position="1045"/>
    </location>
</feature>
<dbReference type="SMART" id="SM00739">
    <property type="entry name" value="KOW"/>
    <property type="match status" value="3"/>
</dbReference>
<dbReference type="InterPro" id="IPR005825">
    <property type="entry name" value="Ribosomal_uL24_CS"/>
</dbReference>
<name>A0A4S8L1Y7_DENBC</name>
<feature type="compositionally biased region" description="Polar residues" evidence="1">
    <location>
        <begin position="247"/>
        <end position="267"/>
    </location>
</feature>
<dbReference type="GO" id="GO:0006368">
    <property type="term" value="P:transcription elongation by RNA polymerase II"/>
    <property type="evidence" value="ECO:0007669"/>
    <property type="project" value="TreeGrafter"/>
</dbReference>
<accession>A0A4S8L1Y7</accession>
<feature type="region of interest" description="Disordered" evidence="1">
    <location>
        <begin position="245"/>
        <end position="267"/>
    </location>
</feature>
<sequence length="1045" mass="118621">MTRNPFILDEAEQDVDDFELEQEGMDGDGEGGGEDEDYEDKCNDTDGKTINQTTDAPHWRDQDLDIPNAQEALEEFTEYLKTCYVDQGPSRITNYDEDLLFNDRELRAALLDQGKNTTLFWRIKCKTGREQDLVFDVMNWTLQHCPNPRYDKSSSLSSPTSAAVSISSHEESPDWKAINVLEDFANDKYDTLPHVHDALRKIYGPTYDEGVWLEFLGPINDREPDEPVDPTVLLKLSDRKKALMESASDSTPSVSNDQRPGTTDSSSPSFNMQLFSAFCVPSIASYIYLEADLKTRPQETPIKVRRVRVVMEPVFSREIGQLLSIQAPDIKVNSWVRVTRGTYSDDVGLVIRREISSSLRRLVVLLVPRLVPNNDRNASSAVVIGSKRKAPAERPLQRLFDEKLYPGEVARLGDNNFVYKGQEFSHGLLVKALAYGSVTPIEVDMDRTTRQLLRVAGHPVITRVVFPIPPDWVFFVEEKVEVICLERLSEREQNPELPRNMYRKDGVILTVEEGRCLVGFESEEDQQWVSTRNIRKRIMIGDSVVIVTGESRGRNGLVVAKDDSGVSVAETGQRAGSLFSVHPNVCQVTQVREPGAIPWLNTHVTVFVGMYVGYTGIVTDVHVPRPQYPYTSLDIYIPRLITTVSIGHDFVYDTLSRRYLRDVHPLRSNQQHFKQVSWDALLSPNVSQLPIDPETNQPIVAEHVFGSIPPVPWIDRMVMVIKGHHKGSTGTVRKAQRWDKTRSGVQLLVELNTWSYDKGSSPFYWFDYLDVRDSDAGLGLAERYPLRGRQRYWEPLGLTTRVKPHPITTIERREQTPPPQFHDVYRDVDAWNPSSHTPFRLIMPEVPELSEAEPSTPHREKSPALRLWESLEGASASTTPSHWALDSRLDRKKYLARHEPANGPAIPRVWAELRVETGKVWIHPESDIAWPVPASEIVDHVPGVKPTTNKKPLVVVHGQHTGKYLRQIYVRYVGQEDTPKITAAVYGPWGSAEEQFLEEIEVDANDVAEAQKDFNSVKFADEMKAKRAEARKHRQRGDKRKKKTG</sequence>
<dbReference type="GO" id="GO:0003735">
    <property type="term" value="F:structural constituent of ribosome"/>
    <property type="evidence" value="ECO:0007669"/>
    <property type="project" value="InterPro"/>
</dbReference>
<evidence type="ECO:0000313" key="3">
    <source>
        <dbReference type="EMBL" id="THU82370.1"/>
    </source>
</evidence>
<feature type="region of interest" description="Disordered" evidence="1">
    <location>
        <begin position="1024"/>
        <end position="1045"/>
    </location>
</feature>
<evidence type="ECO:0000259" key="2">
    <source>
        <dbReference type="SMART" id="SM00739"/>
    </source>
</evidence>
<evidence type="ECO:0000256" key="1">
    <source>
        <dbReference type="SAM" id="MobiDB-lite"/>
    </source>
</evidence>
<proteinExistence type="predicted"/>
<dbReference type="GO" id="GO:0006412">
    <property type="term" value="P:translation"/>
    <property type="evidence" value="ECO:0007669"/>
    <property type="project" value="InterPro"/>
</dbReference>
<dbReference type="PANTHER" id="PTHR11125:SF7">
    <property type="entry name" value="TRANSCRIPTION ELONGATION FACTOR SPT5"/>
    <property type="match status" value="1"/>
</dbReference>
<gene>
    <name evidence="3" type="ORF">K435DRAFT_808336</name>
</gene>
<dbReference type="GO" id="GO:0003729">
    <property type="term" value="F:mRNA binding"/>
    <property type="evidence" value="ECO:0007669"/>
    <property type="project" value="TreeGrafter"/>
</dbReference>
<dbReference type="OrthoDB" id="3048815at2759"/>
<feature type="domain" description="KOW" evidence="2">
    <location>
        <begin position="329"/>
        <end position="356"/>
    </location>
</feature>
<evidence type="ECO:0000313" key="4">
    <source>
        <dbReference type="Proteomes" id="UP000297245"/>
    </source>
</evidence>
<dbReference type="AlphaFoldDB" id="A0A4S8L1Y7"/>
<feature type="compositionally biased region" description="Acidic residues" evidence="1">
    <location>
        <begin position="9"/>
        <end position="39"/>
    </location>
</feature>
<dbReference type="PROSITE" id="PS01108">
    <property type="entry name" value="RIBOSOMAL_L24"/>
    <property type="match status" value="1"/>
</dbReference>
<feature type="region of interest" description="Disordered" evidence="1">
    <location>
        <begin position="1"/>
        <end position="45"/>
    </location>
</feature>
<dbReference type="InterPro" id="IPR039659">
    <property type="entry name" value="SPT5"/>
</dbReference>